<dbReference type="eggNOG" id="COG4783">
    <property type="taxonomic scope" value="Bacteria"/>
</dbReference>
<dbReference type="Pfam" id="PF13429">
    <property type="entry name" value="TPR_15"/>
    <property type="match status" value="1"/>
</dbReference>
<comment type="caution">
    <text evidence="4">The sequence shown here is derived from an EMBL/GenBank/DDBJ whole genome shotgun (WGS) entry which is preliminary data.</text>
</comment>
<evidence type="ECO:0000313" key="5">
    <source>
        <dbReference type="Proteomes" id="UP000005316"/>
    </source>
</evidence>
<dbReference type="PANTHER" id="PTHR45586:SF15">
    <property type="entry name" value="TPR REPEAT-CONTAINING PROTEIN YPIA"/>
    <property type="match status" value="1"/>
</dbReference>
<dbReference type="SMART" id="SM00028">
    <property type="entry name" value="TPR"/>
    <property type="match status" value="7"/>
</dbReference>
<name>F9DNR8_9BACL</name>
<evidence type="ECO:0000256" key="2">
    <source>
        <dbReference type="ARBA" id="ARBA00022803"/>
    </source>
</evidence>
<evidence type="ECO:0000313" key="4">
    <source>
        <dbReference type="EMBL" id="EGQ27561.1"/>
    </source>
</evidence>
<feature type="repeat" description="TPR" evidence="3">
    <location>
        <begin position="237"/>
        <end position="270"/>
    </location>
</feature>
<gene>
    <name evidence="4" type="ORF">HMPREF9372_0448</name>
</gene>
<dbReference type="HOGENOM" id="CLU_032389_1_0_9"/>
<dbReference type="InterPro" id="IPR019734">
    <property type="entry name" value="TPR_rpt"/>
</dbReference>
<dbReference type="OrthoDB" id="2080803at2"/>
<dbReference type="SUPFAM" id="SSF48452">
    <property type="entry name" value="TPR-like"/>
    <property type="match status" value="2"/>
</dbReference>
<accession>F9DNR8</accession>
<dbReference type="eggNOG" id="COG0457">
    <property type="taxonomic scope" value="Bacteria"/>
</dbReference>
<evidence type="ECO:0000256" key="1">
    <source>
        <dbReference type="ARBA" id="ARBA00022737"/>
    </source>
</evidence>
<protein>
    <submittedName>
        <fullName evidence="4">Uncharacterized protein</fullName>
    </submittedName>
</protein>
<dbReference type="Gene3D" id="1.25.40.10">
    <property type="entry name" value="Tetratricopeptide repeat domain"/>
    <property type="match status" value="4"/>
</dbReference>
<dbReference type="PROSITE" id="PS50005">
    <property type="entry name" value="TPR"/>
    <property type="match status" value="2"/>
</dbReference>
<dbReference type="InterPro" id="IPR051012">
    <property type="entry name" value="CellSynth/LPSAsmb/PSIAsmb"/>
</dbReference>
<reference evidence="4 5" key="1">
    <citation type="submission" date="2011-04" db="EMBL/GenBank/DDBJ databases">
        <authorList>
            <person name="Muzny D."/>
            <person name="Qin X."/>
            <person name="Deng J."/>
            <person name="Jiang H."/>
            <person name="Liu Y."/>
            <person name="Qu J."/>
            <person name="Song X.-Z."/>
            <person name="Zhang L."/>
            <person name="Thornton R."/>
            <person name="Coyle M."/>
            <person name="Francisco L."/>
            <person name="Jackson L."/>
            <person name="Javaid M."/>
            <person name="Korchina V."/>
            <person name="Kovar C."/>
            <person name="Mata R."/>
            <person name="Mathew T."/>
            <person name="Ngo R."/>
            <person name="Nguyen L."/>
            <person name="Nguyen N."/>
            <person name="Okwuonu G."/>
            <person name="Ongeri F."/>
            <person name="Pham C."/>
            <person name="Simmons D."/>
            <person name="Wilczek-Boney K."/>
            <person name="Hale W."/>
            <person name="Jakkamsetti A."/>
            <person name="Pham P."/>
            <person name="Ruth R."/>
            <person name="San Lucas F."/>
            <person name="Warren J."/>
            <person name="Zhang J."/>
            <person name="Zhao Z."/>
            <person name="Zhou C."/>
            <person name="Zhu D."/>
            <person name="Lee S."/>
            <person name="Bess C."/>
            <person name="Blankenburg K."/>
            <person name="Forbes L."/>
            <person name="Fu Q."/>
            <person name="Gubbala S."/>
            <person name="Hirani K."/>
            <person name="Jayaseelan J.C."/>
            <person name="Lara F."/>
            <person name="Munidasa M."/>
            <person name="Palculict T."/>
            <person name="Patil S."/>
            <person name="Pu L.-L."/>
            <person name="Saada N."/>
            <person name="Tang L."/>
            <person name="Weissenberger G."/>
            <person name="Zhu Y."/>
            <person name="Hemphill L."/>
            <person name="Shang Y."/>
            <person name="Youmans B."/>
            <person name="Ayvaz T."/>
            <person name="Ross M."/>
            <person name="Santibanez J."/>
            <person name="Aqrawi P."/>
            <person name="Gross S."/>
            <person name="Joshi V."/>
            <person name="Fowler G."/>
            <person name="Nazareth L."/>
            <person name="Reid J."/>
            <person name="Worley K."/>
            <person name="Petrosino J."/>
            <person name="Highlander S."/>
            <person name="Gibbs R."/>
        </authorList>
    </citation>
    <scope>NUCLEOTIDE SEQUENCE [LARGE SCALE GENOMIC DNA]</scope>
    <source>
        <strain evidence="4 5">2681</strain>
    </source>
</reference>
<evidence type="ECO:0000256" key="3">
    <source>
        <dbReference type="PROSITE-ProRule" id="PRU00339"/>
    </source>
</evidence>
<dbReference type="Proteomes" id="UP000005316">
    <property type="component" value="Unassembled WGS sequence"/>
</dbReference>
<proteinExistence type="predicted"/>
<feature type="repeat" description="TPR" evidence="3">
    <location>
        <begin position="203"/>
        <end position="236"/>
    </location>
</feature>
<dbReference type="InterPro" id="IPR011990">
    <property type="entry name" value="TPR-like_helical_dom_sf"/>
</dbReference>
<dbReference type="RefSeq" id="WP_009497132.1">
    <property type="nucleotide sequence ID" value="NZ_GL982997.1"/>
</dbReference>
<dbReference type="PANTHER" id="PTHR45586">
    <property type="entry name" value="TPR REPEAT-CONTAINING PROTEIN PA4667"/>
    <property type="match status" value="1"/>
</dbReference>
<dbReference type="EMBL" id="AFPZ01000014">
    <property type="protein sequence ID" value="EGQ27561.1"/>
    <property type="molecule type" value="Genomic_DNA"/>
</dbReference>
<dbReference type="AlphaFoldDB" id="F9DNR8"/>
<dbReference type="Pfam" id="PF13432">
    <property type="entry name" value="TPR_16"/>
    <property type="match status" value="2"/>
</dbReference>
<keyword evidence="1" id="KW-0677">Repeat</keyword>
<organism evidence="4 5">
    <name type="scientific">Sporosarcina newyorkensis 2681</name>
    <dbReference type="NCBI Taxonomy" id="1027292"/>
    <lineage>
        <taxon>Bacteria</taxon>
        <taxon>Bacillati</taxon>
        <taxon>Bacillota</taxon>
        <taxon>Bacilli</taxon>
        <taxon>Bacillales</taxon>
        <taxon>Caryophanaceae</taxon>
        <taxon>Sporosarcina</taxon>
    </lineage>
</organism>
<sequence>MNTLQDMEQLLLDGDLNALNDGIEKLQATTEYDLLYDVANLLIEYGFIGQADGILSHLLLVFPDEAQLKIDRAAALLELGEEDEALLLLTEIGPDEEEYVQALLAQADYYQMVGLAETALAKVREASELAPHEPVIQLAQAELLLDSGRYSEAVRLYKKLLETADELAGVKLSSRLAEAYSAGAAYEEAIPYYEELLQQETNPEELFGLGLAYYQTERYADAISRLKQLIEMDPDYFSAYMLAGQSHAQLNEDDKALEFYKKGIERDTFDKELQLAAGKSALKLQLPEEAERYLKEALVLDPEYIDALVTLASLYNQKEEDELLIELLTYSEAGQLEIPLLHAFLAYAYERTEEYKEAYEMYRKAYDGMNEDAGFLDSYAKFLLEEGKHAEAQRVIRQLVKIAPDAEEWTAYLEAQSEEEV</sequence>
<keyword evidence="2 3" id="KW-0802">TPR repeat</keyword>
<dbReference type="STRING" id="759851.SAMN04244570_0517"/>